<reference evidence="1 2" key="1">
    <citation type="submission" date="2018-12" db="EMBL/GenBank/DDBJ databases">
        <title>The whole draft genome of Aquabacterium sp. SJQ9.</title>
        <authorList>
            <person name="Sun L."/>
            <person name="Gao X."/>
            <person name="Chen W."/>
            <person name="Huang K."/>
        </authorList>
    </citation>
    <scope>NUCLEOTIDE SEQUENCE [LARGE SCALE GENOMIC DNA]</scope>
    <source>
        <strain evidence="1 2">SJQ9</strain>
    </source>
</reference>
<dbReference type="Proteomes" id="UP000269265">
    <property type="component" value="Unassembled WGS sequence"/>
</dbReference>
<protein>
    <submittedName>
        <fullName evidence="1">Uncharacterized protein</fullName>
    </submittedName>
</protein>
<evidence type="ECO:0000313" key="1">
    <source>
        <dbReference type="EMBL" id="RRS06406.1"/>
    </source>
</evidence>
<proteinExistence type="predicted"/>
<accession>A0A3R8TWM5</accession>
<dbReference type="EMBL" id="RSED01000001">
    <property type="protein sequence ID" value="RRS06406.1"/>
    <property type="molecule type" value="Genomic_DNA"/>
</dbReference>
<comment type="caution">
    <text evidence="1">The sequence shown here is derived from an EMBL/GenBank/DDBJ whole genome shotgun (WGS) entry which is preliminary data.</text>
</comment>
<organism evidence="1 2">
    <name type="scientific">Aquabacterium soli</name>
    <dbReference type="NCBI Taxonomy" id="2493092"/>
    <lineage>
        <taxon>Bacteria</taxon>
        <taxon>Pseudomonadati</taxon>
        <taxon>Pseudomonadota</taxon>
        <taxon>Betaproteobacteria</taxon>
        <taxon>Burkholderiales</taxon>
        <taxon>Aquabacterium</taxon>
    </lineage>
</organism>
<evidence type="ECO:0000313" key="2">
    <source>
        <dbReference type="Proteomes" id="UP000269265"/>
    </source>
</evidence>
<sequence>MTDELLTEAVLETARGDNLTTGASKSFSIPDVIYRKNDGTITNKISEIQITILSNGQAYISFNTHGYGYRTSNSYTLPVELSVSNTPVFRLDYQFSITCDDKHLTIMKSFDSSIFDAVNEAQIKPHNQKIKHC</sequence>
<dbReference type="AlphaFoldDB" id="A0A3R8TWM5"/>
<dbReference type="RefSeq" id="WP_125241548.1">
    <property type="nucleotide sequence ID" value="NZ_RSED01000001.1"/>
</dbReference>
<gene>
    <name evidence="1" type="ORF">EIP75_02150</name>
</gene>
<keyword evidence="2" id="KW-1185">Reference proteome</keyword>
<name>A0A3R8TWM5_9BURK</name>